<evidence type="ECO:0000313" key="4">
    <source>
        <dbReference type="Proteomes" id="UP000649768"/>
    </source>
</evidence>
<dbReference type="InterPro" id="IPR015421">
    <property type="entry name" value="PyrdxlP-dep_Trfase_major"/>
</dbReference>
<dbReference type="EMBL" id="JACYTP010000008">
    <property type="protein sequence ID" value="MBD8513711.1"/>
    <property type="molecule type" value="Genomic_DNA"/>
</dbReference>
<keyword evidence="1" id="KW-0663">Pyridoxal phosphate</keyword>
<dbReference type="InterPro" id="IPR015422">
    <property type="entry name" value="PyrdxlP-dep_Trfase_small"/>
</dbReference>
<dbReference type="InterPro" id="IPR015424">
    <property type="entry name" value="PyrdxlP-dep_Trfase"/>
</dbReference>
<dbReference type="Gene3D" id="3.90.1150.10">
    <property type="entry name" value="Aspartate Aminotransferase, domain 1"/>
    <property type="match status" value="1"/>
</dbReference>
<feature type="domain" description="Aminotransferase class V" evidence="2">
    <location>
        <begin position="29"/>
        <end position="382"/>
    </location>
</feature>
<keyword evidence="3" id="KW-0032">Aminotransferase</keyword>
<dbReference type="PANTHER" id="PTHR43686:SF1">
    <property type="entry name" value="AMINOTRAN_5 DOMAIN-CONTAINING PROTEIN"/>
    <property type="match status" value="1"/>
</dbReference>
<proteinExistence type="predicted"/>
<protein>
    <submittedName>
        <fullName evidence="3">Aminotransferase class V-fold PLP-dependent enzyme</fullName>
    </submittedName>
</protein>
<dbReference type="Proteomes" id="UP000649768">
    <property type="component" value="Unassembled WGS sequence"/>
</dbReference>
<dbReference type="Gene3D" id="3.40.640.10">
    <property type="entry name" value="Type I PLP-dependent aspartate aminotransferase-like (Major domain)"/>
    <property type="match status" value="1"/>
</dbReference>
<comment type="caution">
    <text evidence="3">The sequence shown here is derived from an EMBL/GenBank/DDBJ whole genome shotgun (WGS) entry which is preliminary data.</text>
</comment>
<keyword evidence="4" id="KW-1185">Reference proteome</keyword>
<name>A0ABR9BQF4_9GAMM</name>
<evidence type="ECO:0000313" key="3">
    <source>
        <dbReference type="EMBL" id="MBD8513711.1"/>
    </source>
</evidence>
<accession>A0ABR9BQF4</accession>
<organism evidence="3 4">
    <name type="scientific">Photobacterium arenosum</name>
    <dbReference type="NCBI Taxonomy" id="2774143"/>
    <lineage>
        <taxon>Bacteria</taxon>
        <taxon>Pseudomonadati</taxon>
        <taxon>Pseudomonadota</taxon>
        <taxon>Gammaproteobacteria</taxon>
        <taxon>Vibrionales</taxon>
        <taxon>Vibrionaceae</taxon>
        <taxon>Photobacterium</taxon>
    </lineage>
</organism>
<dbReference type="GO" id="GO:0008483">
    <property type="term" value="F:transaminase activity"/>
    <property type="evidence" value="ECO:0007669"/>
    <property type="project" value="UniProtKB-KW"/>
</dbReference>
<dbReference type="PANTHER" id="PTHR43686">
    <property type="entry name" value="SULFURTRANSFERASE-RELATED"/>
    <property type="match status" value="1"/>
</dbReference>
<dbReference type="InterPro" id="IPR000192">
    <property type="entry name" value="Aminotrans_V_dom"/>
</dbReference>
<reference evidence="3 4" key="1">
    <citation type="submission" date="2020-09" db="EMBL/GenBank/DDBJ databases">
        <title>Photobacterium sp. CAU 1568 isolated from sand of Sido Beach.</title>
        <authorList>
            <person name="Kim W."/>
        </authorList>
    </citation>
    <scope>NUCLEOTIDE SEQUENCE [LARGE SCALE GENOMIC DNA]</scope>
    <source>
        <strain evidence="3 4">CAU 1568</strain>
    </source>
</reference>
<dbReference type="Pfam" id="PF00266">
    <property type="entry name" value="Aminotran_5"/>
    <property type="match status" value="1"/>
</dbReference>
<dbReference type="RefSeq" id="WP_192016399.1">
    <property type="nucleotide sequence ID" value="NZ_JACYTP010000008.1"/>
</dbReference>
<keyword evidence="3" id="KW-0808">Transferase</keyword>
<evidence type="ECO:0000259" key="2">
    <source>
        <dbReference type="Pfam" id="PF00266"/>
    </source>
</evidence>
<dbReference type="SUPFAM" id="SSF53383">
    <property type="entry name" value="PLP-dependent transferases"/>
    <property type="match status" value="1"/>
</dbReference>
<evidence type="ECO:0000256" key="1">
    <source>
        <dbReference type="ARBA" id="ARBA00022898"/>
    </source>
</evidence>
<gene>
    <name evidence="3" type="ORF">IFO68_13600</name>
</gene>
<sequence>MLLNKDYLRQSVIGDQWPVHTPFGIKPLVYADHTASGRSLSLIEQFIQDQVMPFYGNTHTETSLTGRQTTFLREQSRRIIRKALNASEEQHVIFTGSGATSAINRFIHLLDLPRYQEHKPVVFIGGYEHHSNDLPWREANVKLVRIPLNAAGALDLDALREQLTCHQSSPLLIGSFSAASNVTGIKTDVKAVTALLKSFGALACWDFAAAAPYVPIDMQAIPMDAVFISPHKFLGGPGTPGLLVVRRGCFQQRLPGLNGGGTVSYVNADMHHYVEDIERREEGGTPAIIESIRAGLVFKIQQQIGLDYIEQREKELVEQAFTCWASIPKLDMLGSQSLERLAIFSFNIKQMHYGVVVAMLNDLFGIQARGGCSCAGPYAHHLLGISSSEAEQNRQKLQAGDTQSRPGWVRLNLHYLFDQKTVDYILEAVSVIANQGHLLLPYYHYHQDKGVWLYQHHQPQLTASLDHFDTYSDNSFSPPESMSDAMSNAKSLFEQLRNAPAHRLHSNDATVP</sequence>